<dbReference type="Proteomes" id="UP000078561">
    <property type="component" value="Unassembled WGS sequence"/>
</dbReference>
<feature type="region of interest" description="Disordered" evidence="1">
    <location>
        <begin position="65"/>
        <end position="96"/>
    </location>
</feature>
<evidence type="ECO:0000313" key="2">
    <source>
        <dbReference type="EMBL" id="SAM04278.1"/>
    </source>
</evidence>
<name>A0A168QCD1_ABSGL</name>
<sequence length="96" mass="11059">MDSKIGMEEATEEAVEATEEVEEEETFRFRIRVRWPRSYNQHLVQYSCPVRNRLHVEHFVWQDEQNQSVPSARSQDPQSTFSAADASNGEEGGDGK</sequence>
<gene>
    <name evidence="2" type="primary">ABSGL_10138.1 scaffold 11786</name>
</gene>
<dbReference type="InParanoid" id="A0A168QCD1"/>
<dbReference type="EMBL" id="LT554351">
    <property type="protein sequence ID" value="SAM04278.1"/>
    <property type="molecule type" value="Genomic_DNA"/>
</dbReference>
<organism evidence="2">
    <name type="scientific">Absidia glauca</name>
    <name type="common">Pin mould</name>
    <dbReference type="NCBI Taxonomy" id="4829"/>
    <lineage>
        <taxon>Eukaryota</taxon>
        <taxon>Fungi</taxon>
        <taxon>Fungi incertae sedis</taxon>
        <taxon>Mucoromycota</taxon>
        <taxon>Mucoromycotina</taxon>
        <taxon>Mucoromycetes</taxon>
        <taxon>Mucorales</taxon>
        <taxon>Cunninghamellaceae</taxon>
        <taxon>Absidia</taxon>
    </lineage>
</organism>
<feature type="region of interest" description="Disordered" evidence="1">
    <location>
        <begin position="1"/>
        <end position="22"/>
    </location>
</feature>
<feature type="compositionally biased region" description="Polar residues" evidence="1">
    <location>
        <begin position="65"/>
        <end position="82"/>
    </location>
</feature>
<feature type="compositionally biased region" description="Acidic residues" evidence="1">
    <location>
        <begin position="9"/>
        <end position="22"/>
    </location>
</feature>
<proteinExistence type="predicted"/>
<reference evidence="2" key="1">
    <citation type="submission" date="2016-04" db="EMBL/GenBank/DDBJ databases">
        <authorList>
            <person name="Evans L.H."/>
            <person name="Alamgir A."/>
            <person name="Owens N."/>
            <person name="Weber N.D."/>
            <person name="Virtaneva K."/>
            <person name="Barbian K."/>
            <person name="Babar A."/>
            <person name="Rosenke K."/>
        </authorList>
    </citation>
    <scope>NUCLEOTIDE SEQUENCE [LARGE SCALE GENOMIC DNA]</scope>
    <source>
        <strain evidence="2">CBS 101.48</strain>
    </source>
</reference>
<dbReference type="AlphaFoldDB" id="A0A168QCD1"/>
<keyword evidence="3" id="KW-1185">Reference proteome</keyword>
<accession>A0A168QCD1</accession>
<evidence type="ECO:0000256" key="1">
    <source>
        <dbReference type="SAM" id="MobiDB-lite"/>
    </source>
</evidence>
<evidence type="ECO:0000313" key="3">
    <source>
        <dbReference type="Proteomes" id="UP000078561"/>
    </source>
</evidence>
<protein>
    <submittedName>
        <fullName evidence="2">Uncharacterized protein</fullName>
    </submittedName>
</protein>